<evidence type="ECO:0000256" key="5">
    <source>
        <dbReference type="ARBA" id="ARBA00023180"/>
    </source>
</evidence>
<feature type="domain" description="Chitin-binding type-2" evidence="8">
    <location>
        <begin position="479"/>
        <end position="534"/>
    </location>
</feature>
<evidence type="ECO:0000313" key="10">
    <source>
        <dbReference type="RefSeq" id="XP_013392465.1"/>
    </source>
</evidence>
<sequence length="534" mass="58387">MVAKHFVQDAGQASSDALRITSESCSSSRRLRLRRWAPNIVLSVLVLVALATVLVLVGVLLTRQSDQGSVAPSSLSKGERTGDGFPCEMKNGFYPSSSDCQKYYHCVNGTAHMFSCGENRMWSQADSACVAYVAAACAPSTVGTSKAPIITRSTSSLRSKFTKTSGGSSECGTPNGFFANPRDCTSFYTCLEGRVQATGTCSSGRMWSQRHLRCVDLDLRLCFTDNQAPAEGNTTPPPVNMDKKVTGDPSYMCERAPVLVPVDNDCRKYVVCLEVGTHGRHFQCPQGTVWRQSERACASETTESAIFCERHSNITQPVSSESTATSIPSSDSHKQKTKLVTTVAPPVSPSRVLRLPSKARASTTDQSTVTLHSRIQTKPKMKKGERTMTNENALNKTANVTNSPETLCKENGFWAHPTDCRKFLMCIHDAVWGTVLTCPNHTMWSQDSRACVEYNIDGCHRNLVALRTTPSTVQFTNPPFVCPSTGKFPALDSCRKYVICYGAGLQGYYVNCPSGLVWNDEKDMCYPYDPSFCG</sequence>
<evidence type="ECO:0000256" key="6">
    <source>
        <dbReference type="SAM" id="MobiDB-lite"/>
    </source>
</evidence>
<keyword evidence="5" id="KW-0325">Glycoprotein</keyword>
<dbReference type="STRING" id="7574.A0A1S3I2H2"/>
<feature type="domain" description="Chitin-binding type-2" evidence="8">
    <location>
        <begin position="405"/>
        <end position="461"/>
    </location>
</feature>
<feature type="compositionally biased region" description="Low complexity" evidence="6">
    <location>
        <begin position="319"/>
        <end position="330"/>
    </location>
</feature>
<dbReference type="SUPFAM" id="SSF57625">
    <property type="entry name" value="Invertebrate chitin-binding proteins"/>
    <property type="match status" value="5"/>
</dbReference>
<dbReference type="PANTHER" id="PTHR23301">
    <property type="entry name" value="CHITIN BINDING PERITROPHIN-A"/>
    <property type="match status" value="1"/>
</dbReference>
<evidence type="ECO:0000256" key="4">
    <source>
        <dbReference type="ARBA" id="ARBA00023157"/>
    </source>
</evidence>
<organism evidence="9 10">
    <name type="scientific">Lingula anatina</name>
    <name type="common">Brachiopod</name>
    <name type="synonym">Lingula unguis</name>
    <dbReference type="NCBI Taxonomy" id="7574"/>
    <lineage>
        <taxon>Eukaryota</taxon>
        <taxon>Metazoa</taxon>
        <taxon>Spiralia</taxon>
        <taxon>Lophotrochozoa</taxon>
        <taxon>Brachiopoda</taxon>
        <taxon>Linguliformea</taxon>
        <taxon>Lingulata</taxon>
        <taxon>Lingulida</taxon>
        <taxon>Linguloidea</taxon>
        <taxon>Lingulidae</taxon>
        <taxon>Lingula</taxon>
    </lineage>
</organism>
<keyword evidence="3" id="KW-0677">Repeat</keyword>
<evidence type="ECO:0000259" key="8">
    <source>
        <dbReference type="PROSITE" id="PS50940"/>
    </source>
</evidence>
<keyword evidence="4" id="KW-1015">Disulfide bond</keyword>
<feature type="transmembrane region" description="Helical" evidence="7">
    <location>
        <begin position="36"/>
        <end position="61"/>
    </location>
</feature>
<evidence type="ECO:0000256" key="3">
    <source>
        <dbReference type="ARBA" id="ARBA00022737"/>
    </source>
</evidence>
<dbReference type="RefSeq" id="XP_013392475.1">
    <property type="nucleotide sequence ID" value="XM_013537021.1"/>
</dbReference>
<keyword evidence="7" id="KW-0812">Transmembrane</keyword>
<dbReference type="Pfam" id="PF01607">
    <property type="entry name" value="CBM_14"/>
    <property type="match status" value="5"/>
</dbReference>
<dbReference type="RefSeq" id="XP_013392465.1">
    <property type="nucleotide sequence ID" value="XM_013537011.1"/>
</dbReference>
<protein>
    <submittedName>
        <fullName evidence="10 11">Uncharacterized protein LOC106160413</fullName>
    </submittedName>
</protein>
<keyword evidence="7" id="KW-1133">Transmembrane helix</keyword>
<dbReference type="Gene3D" id="2.170.140.10">
    <property type="entry name" value="Chitin binding domain"/>
    <property type="match status" value="5"/>
</dbReference>
<dbReference type="GO" id="GO:0008061">
    <property type="term" value="F:chitin binding"/>
    <property type="evidence" value="ECO:0007669"/>
    <property type="project" value="UniProtKB-KW"/>
</dbReference>
<evidence type="ECO:0000256" key="2">
    <source>
        <dbReference type="ARBA" id="ARBA00022729"/>
    </source>
</evidence>
<dbReference type="InterPro" id="IPR051940">
    <property type="entry name" value="Chitin_bind-dev_reg"/>
</dbReference>
<evidence type="ECO:0000256" key="1">
    <source>
        <dbReference type="ARBA" id="ARBA00022669"/>
    </source>
</evidence>
<keyword evidence="9" id="KW-1185">Reference proteome</keyword>
<dbReference type="GO" id="GO:0005576">
    <property type="term" value="C:extracellular region"/>
    <property type="evidence" value="ECO:0007669"/>
    <property type="project" value="InterPro"/>
</dbReference>
<dbReference type="InterPro" id="IPR002557">
    <property type="entry name" value="Chitin-bd_dom"/>
</dbReference>
<dbReference type="Proteomes" id="UP000085678">
    <property type="component" value="Unplaced"/>
</dbReference>
<evidence type="ECO:0000313" key="9">
    <source>
        <dbReference type="Proteomes" id="UP000085678"/>
    </source>
</evidence>
<gene>
    <name evidence="10 11" type="primary">LOC106160413</name>
</gene>
<keyword evidence="1" id="KW-0147">Chitin-binding</keyword>
<accession>A0A1S3I2H2</accession>
<evidence type="ECO:0000256" key="7">
    <source>
        <dbReference type="SAM" id="Phobius"/>
    </source>
</evidence>
<keyword evidence="7" id="KW-0472">Membrane</keyword>
<feature type="domain" description="Chitin-binding type-2" evidence="8">
    <location>
        <begin position="168"/>
        <end position="224"/>
    </location>
</feature>
<dbReference type="AlphaFoldDB" id="A0A1S3I2H2"/>
<reference evidence="10 11" key="1">
    <citation type="submission" date="2025-04" db="UniProtKB">
        <authorList>
            <consortium name="RefSeq"/>
        </authorList>
    </citation>
    <scope>IDENTIFICATION</scope>
    <source>
        <tissue evidence="10 11">Gonads</tissue>
    </source>
</reference>
<feature type="region of interest" description="Disordered" evidence="6">
    <location>
        <begin position="318"/>
        <end position="346"/>
    </location>
</feature>
<dbReference type="PANTHER" id="PTHR23301:SF0">
    <property type="entry name" value="CHITIN-BINDING TYPE-2 DOMAIN-CONTAINING PROTEIN-RELATED"/>
    <property type="match status" value="1"/>
</dbReference>
<dbReference type="InterPro" id="IPR036508">
    <property type="entry name" value="Chitin-bd_dom_sf"/>
</dbReference>
<dbReference type="OrthoDB" id="6162453at2759"/>
<proteinExistence type="predicted"/>
<feature type="domain" description="Chitin-binding type-2" evidence="8">
    <location>
        <begin position="250"/>
        <end position="310"/>
    </location>
</feature>
<dbReference type="PROSITE" id="PS50940">
    <property type="entry name" value="CHIT_BIND_II"/>
    <property type="match status" value="5"/>
</dbReference>
<dbReference type="GeneID" id="106160413"/>
<feature type="domain" description="Chitin-binding type-2" evidence="8">
    <location>
        <begin position="84"/>
        <end position="139"/>
    </location>
</feature>
<dbReference type="SMART" id="SM00494">
    <property type="entry name" value="ChtBD2"/>
    <property type="match status" value="5"/>
</dbReference>
<evidence type="ECO:0000313" key="11">
    <source>
        <dbReference type="RefSeq" id="XP_013392475.1"/>
    </source>
</evidence>
<dbReference type="KEGG" id="lak:106160413"/>
<keyword evidence="2" id="KW-0732">Signal</keyword>
<name>A0A1S3I2H2_LINAN</name>